<dbReference type="PROSITE" id="PS51918">
    <property type="entry name" value="RADICAL_SAM"/>
    <property type="match status" value="1"/>
</dbReference>
<keyword evidence="1" id="KW-0004">4Fe-4S</keyword>
<dbReference type="PANTHER" id="PTHR42836:SF2">
    <property type="entry name" value="PROTEIN YFKA-RELATED"/>
    <property type="match status" value="1"/>
</dbReference>
<keyword evidence="4" id="KW-0408">Iron</keyword>
<keyword evidence="3" id="KW-0479">Metal-binding</keyword>
<dbReference type="InterPro" id="IPR058240">
    <property type="entry name" value="rSAM_sf"/>
</dbReference>
<dbReference type="SUPFAM" id="SSF102114">
    <property type="entry name" value="Radical SAM enzymes"/>
    <property type="match status" value="1"/>
</dbReference>
<evidence type="ECO:0000256" key="2">
    <source>
        <dbReference type="ARBA" id="ARBA00022691"/>
    </source>
</evidence>
<dbReference type="EMBL" id="JBHTKX010000001">
    <property type="protein sequence ID" value="MFD1128853.1"/>
    <property type="molecule type" value="Genomic_DNA"/>
</dbReference>
<protein>
    <submittedName>
        <fullName evidence="7">Radical SAM/CxCxxxxC motif protein YfkAB</fullName>
    </submittedName>
</protein>
<feature type="domain" description="Radical SAM core" evidence="6">
    <location>
        <begin position="30"/>
        <end position="259"/>
    </location>
</feature>
<dbReference type="CDD" id="cd01335">
    <property type="entry name" value="Radical_SAM"/>
    <property type="match status" value="1"/>
</dbReference>
<dbReference type="InterPro" id="IPR007197">
    <property type="entry name" value="rSAM"/>
</dbReference>
<sequence>MTLMNHEMKNIRALSPAYDPWDPIMSLRKYGKHVLTSVEMTVTHLCNMRCEHCAVGEMLVMREAPSIPVSQMIEALDQVEHLETISLTGGEPSFLEKTVDEMILPLLKYAKERGIRSQINSNLTMDISRYEKLLPYLDVMHISFNYLNASDFHEVGFANSNRPVSYNTAAKMYNRMMENSLKLSEQGMFISAESMINYRTHQKLGEIHKLIGQMGARRHEVHPMYASNFAAALPVLSLDDMRNAIHGLLDVRDQEMWMLFGTLPFYACNGGDEDRRLISRLYKEPNVTVRNDPDGRNRVNVNMFTGNVYVTDFADIPEFGNIKNERLDDIFEEWTSNHPLNQTVNCFCDAAKCCGPNLLVRDMYYKDIDFKTRKAFPNLIG</sequence>
<dbReference type="SFLD" id="SFLDG01097">
    <property type="entry name" value="Uncharacterised_Radical_SAM_Su"/>
    <property type="match status" value="1"/>
</dbReference>
<gene>
    <name evidence="7" type="primary">yfkAB</name>
    <name evidence="7" type="ORF">ACFQ3J_11790</name>
</gene>
<evidence type="ECO:0000259" key="6">
    <source>
        <dbReference type="PROSITE" id="PS51918"/>
    </source>
</evidence>
<evidence type="ECO:0000313" key="8">
    <source>
        <dbReference type="Proteomes" id="UP001597169"/>
    </source>
</evidence>
<dbReference type="InterPro" id="IPR014866">
    <property type="entry name" value="YfkB"/>
</dbReference>
<dbReference type="InterPro" id="IPR031004">
    <property type="entry name" value="rSAM_YfkAB"/>
</dbReference>
<dbReference type="RefSeq" id="WP_251581821.1">
    <property type="nucleotide sequence ID" value="NZ_JBHTKX010000001.1"/>
</dbReference>
<keyword evidence="5" id="KW-0411">Iron-sulfur</keyword>
<dbReference type="Proteomes" id="UP001597169">
    <property type="component" value="Unassembled WGS sequence"/>
</dbReference>
<evidence type="ECO:0000313" key="7">
    <source>
        <dbReference type="EMBL" id="MFD1128853.1"/>
    </source>
</evidence>
<comment type="caution">
    <text evidence="7">The sequence shown here is derived from an EMBL/GenBank/DDBJ whole genome shotgun (WGS) entry which is preliminary data.</text>
</comment>
<reference evidence="8" key="1">
    <citation type="journal article" date="2019" name="Int. J. Syst. Evol. Microbiol.">
        <title>The Global Catalogue of Microorganisms (GCM) 10K type strain sequencing project: providing services to taxonomists for standard genome sequencing and annotation.</title>
        <authorList>
            <consortium name="The Broad Institute Genomics Platform"/>
            <consortium name="The Broad Institute Genome Sequencing Center for Infectious Disease"/>
            <person name="Wu L."/>
            <person name="Ma J."/>
        </authorList>
    </citation>
    <scope>NUCLEOTIDE SEQUENCE [LARGE SCALE GENOMIC DNA]</scope>
    <source>
        <strain evidence="8">CCUG 53519</strain>
    </source>
</reference>
<dbReference type="Pfam" id="PF08756">
    <property type="entry name" value="YfkB"/>
    <property type="match status" value="1"/>
</dbReference>
<dbReference type="SFLD" id="SFLDS00029">
    <property type="entry name" value="Radical_SAM"/>
    <property type="match status" value="1"/>
</dbReference>
<dbReference type="PANTHER" id="PTHR42836">
    <property type="entry name" value="7-CARBOXY-7-DEAZAGUANINE SYNTHASE"/>
    <property type="match status" value="1"/>
</dbReference>
<dbReference type="InterPro" id="IPR013785">
    <property type="entry name" value="Aldolase_TIM"/>
</dbReference>
<dbReference type="Pfam" id="PF04055">
    <property type="entry name" value="Radical_SAM"/>
    <property type="match status" value="1"/>
</dbReference>
<accession>A0ABW3PRD7</accession>
<evidence type="ECO:0000256" key="1">
    <source>
        <dbReference type="ARBA" id="ARBA00022485"/>
    </source>
</evidence>
<keyword evidence="2" id="KW-0949">S-adenosyl-L-methionine</keyword>
<keyword evidence="8" id="KW-1185">Reference proteome</keyword>
<proteinExistence type="predicted"/>
<name>A0ABW3PRD7_9BACL</name>
<dbReference type="NCBIfam" id="TIGR04478">
    <property type="entry name" value="rSAM_YfkAB"/>
    <property type="match status" value="1"/>
</dbReference>
<evidence type="ECO:0000256" key="3">
    <source>
        <dbReference type="ARBA" id="ARBA00022723"/>
    </source>
</evidence>
<evidence type="ECO:0000256" key="4">
    <source>
        <dbReference type="ARBA" id="ARBA00023004"/>
    </source>
</evidence>
<organism evidence="7 8">
    <name type="scientific">Paenibacillus provencensis</name>
    <dbReference type="NCBI Taxonomy" id="441151"/>
    <lineage>
        <taxon>Bacteria</taxon>
        <taxon>Bacillati</taxon>
        <taxon>Bacillota</taxon>
        <taxon>Bacilli</taxon>
        <taxon>Bacillales</taxon>
        <taxon>Paenibacillaceae</taxon>
        <taxon>Paenibacillus</taxon>
    </lineage>
</organism>
<dbReference type="Gene3D" id="3.20.20.70">
    <property type="entry name" value="Aldolase class I"/>
    <property type="match status" value="1"/>
</dbReference>
<evidence type="ECO:0000256" key="5">
    <source>
        <dbReference type="ARBA" id="ARBA00023014"/>
    </source>
</evidence>